<dbReference type="PROSITE" id="PS50929">
    <property type="entry name" value="ABC_TM1F"/>
    <property type="match status" value="1"/>
</dbReference>
<dbReference type="PANTHER" id="PTHR43394:SF1">
    <property type="entry name" value="ATP-BINDING CASSETTE SUB-FAMILY B MEMBER 10, MITOCHONDRIAL"/>
    <property type="match status" value="1"/>
</dbReference>
<accession>X0WN48</accession>
<dbReference type="EMBL" id="BARS01032012">
    <property type="protein sequence ID" value="GAG24652.1"/>
    <property type="molecule type" value="Genomic_DNA"/>
</dbReference>
<evidence type="ECO:0000256" key="5">
    <source>
        <dbReference type="SAM" id="MobiDB-lite"/>
    </source>
</evidence>
<dbReference type="GO" id="GO:0016020">
    <property type="term" value="C:membrane"/>
    <property type="evidence" value="ECO:0007669"/>
    <property type="project" value="UniProtKB-SubCell"/>
</dbReference>
<feature type="transmembrane region" description="Helical" evidence="6">
    <location>
        <begin position="140"/>
        <end position="159"/>
    </location>
</feature>
<dbReference type="AlphaFoldDB" id="X0WN48"/>
<name>X0WN48_9ZZZZ</name>
<keyword evidence="2 6" id="KW-0812">Transmembrane</keyword>
<feature type="transmembrane region" description="Helical" evidence="6">
    <location>
        <begin position="114"/>
        <end position="134"/>
    </location>
</feature>
<dbReference type="InterPro" id="IPR039421">
    <property type="entry name" value="Type_1_exporter"/>
</dbReference>
<feature type="transmembrane region" description="Helical" evidence="6">
    <location>
        <begin position="37"/>
        <end position="61"/>
    </location>
</feature>
<evidence type="ECO:0000256" key="3">
    <source>
        <dbReference type="ARBA" id="ARBA00022989"/>
    </source>
</evidence>
<organism evidence="8">
    <name type="scientific">marine sediment metagenome</name>
    <dbReference type="NCBI Taxonomy" id="412755"/>
    <lineage>
        <taxon>unclassified sequences</taxon>
        <taxon>metagenomes</taxon>
        <taxon>ecological metagenomes</taxon>
    </lineage>
</organism>
<reference evidence="8" key="1">
    <citation type="journal article" date="2014" name="Front. Microbiol.">
        <title>High frequency of phylogenetically diverse reductive dehalogenase-homologous genes in deep subseafloor sedimentary metagenomes.</title>
        <authorList>
            <person name="Kawai M."/>
            <person name="Futagami T."/>
            <person name="Toyoda A."/>
            <person name="Takaki Y."/>
            <person name="Nishi S."/>
            <person name="Hori S."/>
            <person name="Arai W."/>
            <person name="Tsubouchi T."/>
            <person name="Morono Y."/>
            <person name="Uchiyama I."/>
            <person name="Ito T."/>
            <person name="Fujiyama A."/>
            <person name="Inagaki F."/>
            <person name="Takami H."/>
        </authorList>
    </citation>
    <scope>NUCLEOTIDE SEQUENCE</scope>
    <source>
        <strain evidence="8">Expedition CK06-06</strain>
    </source>
</reference>
<evidence type="ECO:0000259" key="7">
    <source>
        <dbReference type="PROSITE" id="PS50929"/>
    </source>
</evidence>
<keyword evidence="3 6" id="KW-1133">Transmembrane helix</keyword>
<evidence type="ECO:0000313" key="8">
    <source>
        <dbReference type="EMBL" id="GAG24652.1"/>
    </source>
</evidence>
<protein>
    <recommendedName>
        <fullName evidence="7">ABC transmembrane type-1 domain-containing protein</fullName>
    </recommendedName>
</protein>
<feature type="transmembrane region" description="Helical" evidence="6">
    <location>
        <begin position="235"/>
        <end position="254"/>
    </location>
</feature>
<evidence type="ECO:0000256" key="6">
    <source>
        <dbReference type="SAM" id="Phobius"/>
    </source>
</evidence>
<comment type="subcellular location">
    <subcellularLocation>
        <location evidence="1">Membrane</location>
        <topology evidence="1">Multi-pass membrane protein</topology>
    </subcellularLocation>
</comment>
<evidence type="ECO:0000256" key="2">
    <source>
        <dbReference type="ARBA" id="ARBA00022692"/>
    </source>
</evidence>
<dbReference type="Pfam" id="PF00664">
    <property type="entry name" value="ABC_membrane"/>
    <property type="match status" value="1"/>
</dbReference>
<evidence type="ECO:0000256" key="4">
    <source>
        <dbReference type="ARBA" id="ARBA00023136"/>
    </source>
</evidence>
<sequence length="261" mass="28439">LPFLGGEEPPEAAPSAPPDPADEARREALDRHIRESLARVVVAAMILVIGMPVVMFARSYVIEYVLGRIHIDIVRDICAKLLALPLGFHHEQARGDVLTRTIQDVAIANRAVKLLFGGVVEAALMIAIGGAFLFVISWQLALISLIIGPAIFGVISLFSRRIRRSAHRRQEKAGDVTGRLVEILAGIKVIKAFRAESAENTTFRRETRTLFRRGMQVAKNRVIARSLVEMLNNGLVIGMLLLGIALVLSGRFGLTPGDLAA</sequence>
<evidence type="ECO:0000256" key="1">
    <source>
        <dbReference type="ARBA" id="ARBA00004141"/>
    </source>
</evidence>
<dbReference type="SUPFAM" id="SSF90123">
    <property type="entry name" value="ABC transporter transmembrane region"/>
    <property type="match status" value="1"/>
</dbReference>
<dbReference type="GO" id="GO:0015421">
    <property type="term" value="F:ABC-type oligopeptide transporter activity"/>
    <property type="evidence" value="ECO:0007669"/>
    <property type="project" value="TreeGrafter"/>
</dbReference>
<dbReference type="PANTHER" id="PTHR43394">
    <property type="entry name" value="ATP-DEPENDENT PERMEASE MDL1, MITOCHONDRIAL"/>
    <property type="match status" value="1"/>
</dbReference>
<feature type="non-terminal residue" evidence="8">
    <location>
        <position position="261"/>
    </location>
</feature>
<feature type="non-terminal residue" evidence="8">
    <location>
        <position position="1"/>
    </location>
</feature>
<dbReference type="GO" id="GO:0005524">
    <property type="term" value="F:ATP binding"/>
    <property type="evidence" value="ECO:0007669"/>
    <property type="project" value="InterPro"/>
</dbReference>
<feature type="domain" description="ABC transmembrane type-1" evidence="7">
    <location>
        <begin position="40"/>
        <end position="261"/>
    </location>
</feature>
<gene>
    <name evidence="8" type="ORF">S01H1_49739</name>
</gene>
<dbReference type="InterPro" id="IPR011527">
    <property type="entry name" value="ABC1_TM_dom"/>
</dbReference>
<dbReference type="InterPro" id="IPR036640">
    <property type="entry name" value="ABC1_TM_sf"/>
</dbReference>
<feature type="region of interest" description="Disordered" evidence="5">
    <location>
        <begin position="1"/>
        <end position="25"/>
    </location>
</feature>
<comment type="caution">
    <text evidence="8">The sequence shown here is derived from an EMBL/GenBank/DDBJ whole genome shotgun (WGS) entry which is preliminary data.</text>
</comment>
<keyword evidence="4 6" id="KW-0472">Membrane</keyword>
<proteinExistence type="predicted"/>
<dbReference type="Gene3D" id="1.20.1560.10">
    <property type="entry name" value="ABC transporter type 1, transmembrane domain"/>
    <property type="match status" value="1"/>
</dbReference>